<dbReference type="CDD" id="cd00084">
    <property type="entry name" value="HMG-box_SF"/>
    <property type="match status" value="1"/>
</dbReference>
<dbReference type="GO" id="GO:0003677">
    <property type="term" value="F:DNA binding"/>
    <property type="evidence" value="ECO:0007669"/>
    <property type="project" value="UniProtKB-UniRule"/>
</dbReference>
<reference evidence="3 4" key="1">
    <citation type="submission" date="2016-07" db="EMBL/GenBank/DDBJ databases">
        <title>Pervasive Adenine N6-methylation of Active Genes in Fungi.</title>
        <authorList>
            <consortium name="DOE Joint Genome Institute"/>
            <person name="Mondo S.J."/>
            <person name="Dannebaum R.O."/>
            <person name="Kuo R.C."/>
            <person name="Labutti K."/>
            <person name="Haridas S."/>
            <person name="Kuo A."/>
            <person name="Salamov A."/>
            <person name="Ahrendt S.R."/>
            <person name="Lipzen A."/>
            <person name="Sullivan W."/>
            <person name="Andreopoulos W.B."/>
            <person name="Clum A."/>
            <person name="Lindquist E."/>
            <person name="Daum C."/>
            <person name="Ramamoorthy G.K."/>
            <person name="Gryganskyi A."/>
            <person name="Culley D."/>
            <person name="Magnuson J.K."/>
            <person name="James T.Y."/>
            <person name="O'Malley M.A."/>
            <person name="Stajich J.E."/>
            <person name="Spatafora J.W."/>
            <person name="Visel A."/>
            <person name="Grigoriev I.V."/>
        </authorList>
    </citation>
    <scope>NUCLEOTIDE SEQUENCE [LARGE SCALE GENOMIC DNA]</scope>
    <source>
        <strain evidence="3 4">ATCC 12442</strain>
    </source>
</reference>
<dbReference type="GeneID" id="63800596"/>
<evidence type="ECO:0000313" key="3">
    <source>
        <dbReference type="EMBL" id="ORX74531.1"/>
    </source>
</evidence>
<dbReference type="InterPro" id="IPR009071">
    <property type="entry name" value="HMG_box_dom"/>
</dbReference>
<dbReference type="SMART" id="SM00398">
    <property type="entry name" value="HMG"/>
    <property type="match status" value="1"/>
</dbReference>
<keyword evidence="1" id="KW-0539">Nucleus</keyword>
<evidence type="ECO:0000313" key="4">
    <source>
        <dbReference type="Proteomes" id="UP000193922"/>
    </source>
</evidence>
<dbReference type="PROSITE" id="PS50118">
    <property type="entry name" value="HMG_BOX_2"/>
    <property type="match status" value="1"/>
</dbReference>
<sequence>MTTPNTSNFDACSYTNICQLPKPVGFIPAIHTHTPLYEFSHIPLSASADPSRLTFQPLPTTNLPSYFSNIPNTPILTRSPSTPELVRAAASPILPLQRALILPTDLSQLAPSELVIPRPLKCQTRALNAYMLFRKSVIGKFKHSGLSASKITELITDAWKKMTEDEKLSFREMSKQQQRELDKANGRVVKKARGKKDRKKRAHRFVDCIAKKSCKEIPKLETYPLVPSNAPVVVPNATTVYAQYVQGCQDLVLSVDMTGATTDLNPTAENIMIPPDNQVFELPPGMQYMS</sequence>
<dbReference type="Pfam" id="PF00505">
    <property type="entry name" value="HMG_box"/>
    <property type="match status" value="1"/>
</dbReference>
<dbReference type="GO" id="GO:0005634">
    <property type="term" value="C:nucleus"/>
    <property type="evidence" value="ECO:0007669"/>
    <property type="project" value="UniProtKB-UniRule"/>
</dbReference>
<keyword evidence="1" id="KW-0238">DNA-binding</keyword>
<feature type="domain" description="HMG box" evidence="2">
    <location>
        <begin position="123"/>
        <end position="189"/>
    </location>
</feature>
<proteinExistence type="predicted"/>
<keyword evidence="4" id="KW-1185">Reference proteome</keyword>
<dbReference type="RefSeq" id="XP_040747742.1">
    <property type="nucleotide sequence ID" value="XM_040883948.1"/>
</dbReference>
<dbReference type="SUPFAM" id="SSF47095">
    <property type="entry name" value="HMG-box"/>
    <property type="match status" value="1"/>
</dbReference>
<feature type="DNA-binding region" description="HMG box" evidence="1">
    <location>
        <begin position="123"/>
        <end position="189"/>
    </location>
</feature>
<dbReference type="AlphaFoldDB" id="A0A1Y1WLS6"/>
<evidence type="ECO:0000256" key="1">
    <source>
        <dbReference type="PROSITE-ProRule" id="PRU00267"/>
    </source>
</evidence>
<evidence type="ECO:0000259" key="2">
    <source>
        <dbReference type="PROSITE" id="PS50118"/>
    </source>
</evidence>
<protein>
    <recommendedName>
        <fullName evidence="2">HMG box domain-containing protein</fullName>
    </recommendedName>
</protein>
<name>A0A1Y1WLS6_9FUNG</name>
<accession>A0A1Y1WLS6</accession>
<dbReference type="OrthoDB" id="5558973at2759"/>
<dbReference type="InterPro" id="IPR036910">
    <property type="entry name" value="HMG_box_dom_sf"/>
</dbReference>
<dbReference type="Proteomes" id="UP000193922">
    <property type="component" value="Unassembled WGS sequence"/>
</dbReference>
<comment type="caution">
    <text evidence="3">The sequence shown here is derived from an EMBL/GenBank/DDBJ whole genome shotgun (WGS) entry which is preliminary data.</text>
</comment>
<organism evidence="3 4">
    <name type="scientific">Linderina pennispora</name>
    <dbReference type="NCBI Taxonomy" id="61395"/>
    <lineage>
        <taxon>Eukaryota</taxon>
        <taxon>Fungi</taxon>
        <taxon>Fungi incertae sedis</taxon>
        <taxon>Zoopagomycota</taxon>
        <taxon>Kickxellomycotina</taxon>
        <taxon>Kickxellomycetes</taxon>
        <taxon>Kickxellales</taxon>
        <taxon>Kickxellaceae</taxon>
        <taxon>Linderina</taxon>
    </lineage>
</organism>
<dbReference type="EMBL" id="MCFD01000001">
    <property type="protein sequence ID" value="ORX74531.1"/>
    <property type="molecule type" value="Genomic_DNA"/>
</dbReference>
<gene>
    <name evidence="3" type="ORF">DL89DRAFT_18525</name>
</gene>
<dbReference type="Gene3D" id="1.10.30.10">
    <property type="entry name" value="High mobility group box domain"/>
    <property type="match status" value="1"/>
</dbReference>